<name>A0A193LGH0_9GAMM</name>
<evidence type="ECO:0000256" key="10">
    <source>
        <dbReference type="SAM" id="SignalP"/>
    </source>
</evidence>
<dbReference type="InterPro" id="IPR018392">
    <property type="entry name" value="LysM"/>
</dbReference>
<evidence type="ECO:0000256" key="9">
    <source>
        <dbReference type="ARBA" id="ARBA00074581"/>
    </source>
</evidence>
<dbReference type="SMART" id="SM00257">
    <property type="entry name" value="LysM"/>
    <property type="match status" value="1"/>
</dbReference>
<keyword evidence="8" id="KW-0961">Cell wall biogenesis/degradation</keyword>
<dbReference type="CDD" id="cd02696">
    <property type="entry name" value="MurNAc-LAA"/>
    <property type="match status" value="1"/>
</dbReference>
<dbReference type="EC" id="3.5.1.28" evidence="4"/>
<evidence type="ECO:0000256" key="2">
    <source>
        <dbReference type="ARBA" id="ARBA00004418"/>
    </source>
</evidence>
<dbReference type="Pfam" id="PF01520">
    <property type="entry name" value="Amidase_3"/>
    <property type="match status" value="1"/>
</dbReference>
<dbReference type="GO" id="GO:0009253">
    <property type="term" value="P:peptidoglycan catabolic process"/>
    <property type="evidence" value="ECO:0007669"/>
    <property type="project" value="InterPro"/>
</dbReference>
<evidence type="ECO:0000313" key="13">
    <source>
        <dbReference type="Proteomes" id="UP000092695"/>
    </source>
</evidence>
<evidence type="ECO:0000256" key="6">
    <source>
        <dbReference type="ARBA" id="ARBA00022764"/>
    </source>
</evidence>
<dbReference type="EMBL" id="CP016268">
    <property type="protein sequence ID" value="ANO51640.1"/>
    <property type="molecule type" value="Genomic_DNA"/>
</dbReference>
<proteinExistence type="inferred from homology"/>
<evidence type="ECO:0000256" key="8">
    <source>
        <dbReference type="ARBA" id="ARBA00023316"/>
    </source>
</evidence>
<keyword evidence="13" id="KW-1185">Reference proteome</keyword>
<dbReference type="InterPro" id="IPR021731">
    <property type="entry name" value="AMIN_dom"/>
</dbReference>
<dbReference type="GO" id="GO:0071555">
    <property type="term" value="P:cell wall organization"/>
    <property type="evidence" value="ECO:0007669"/>
    <property type="project" value="UniProtKB-KW"/>
</dbReference>
<dbReference type="SUPFAM" id="SSF54106">
    <property type="entry name" value="LysM domain"/>
    <property type="match status" value="1"/>
</dbReference>
<dbReference type="RefSeq" id="WP_068616179.1">
    <property type="nucleotide sequence ID" value="NZ_CP016268.1"/>
</dbReference>
<protein>
    <recommendedName>
        <fullName evidence="9">N-acetylmuramoyl-L-alanine amidase AmiC</fullName>
        <ecNumber evidence="4">3.5.1.28</ecNumber>
    </recommendedName>
</protein>
<organism evidence="12 13">
    <name type="scientific">Woeseia oceani</name>
    <dbReference type="NCBI Taxonomy" id="1548547"/>
    <lineage>
        <taxon>Bacteria</taxon>
        <taxon>Pseudomonadati</taxon>
        <taxon>Pseudomonadota</taxon>
        <taxon>Gammaproteobacteria</taxon>
        <taxon>Woeseiales</taxon>
        <taxon>Woeseiaceae</taxon>
        <taxon>Woeseia</taxon>
    </lineage>
</organism>
<dbReference type="GO" id="GO:0030288">
    <property type="term" value="C:outer membrane-bounded periplasmic space"/>
    <property type="evidence" value="ECO:0007669"/>
    <property type="project" value="TreeGrafter"/>
</dbReference>
<evidence type="ECO:0000256" key="1">
    <source>
        <dbReference type="ARBA" id="ARBA00001561"/>
    </source>
</evidence>
<dbReference type="InterPro" id="IPR050695">
    <property type="entry name" value="N-acetylmuramoyl_amidase_3"/>
</dbReference>
<dbReference type="PANTHER" id="PTHR30404">
    <property type="entry name" value="N-ACETYLMURAMOYL-L-ALANINE AMIDASE"/>
    <property type="match status" value="1"/>
</dbReference>
<dbReference type="Pfam" id="PF01476">
    <property type="entry name" value="LysM"/>
    <property type="match status" value="1"/>
</dbReference>
<evidence type="ECO:0000256" key="3">
    <source>
        <dbReference type="ARBA" id="ARBA00010860"/>
    </source>
</evidence>
<keyword evidence="6" id="KW-0574">Periplasm</keyword>
<dbReference type="AlphaFoldDB" id="A0A193LGH0"/>
<comment type="catalytic activity">
    <reaction evidence="1">
        <text>Hydrolyzes the link between N-acetylmuramoyl residues and L-amino acid residues in certain cell-wall glycopeptides.</text>
        <dbReference type="EC" id="3.5.1.28"/>
    </reaction>
</comment>
<dbReference type="SUPFAM" id="SSF53187">
    <property type="entry name" value="Zn-dependent exopeptidases"/>
    <property type="match status" value="1"/>
</dbReference>
<dbReference type="Gene3D" id="3.40.630.40">
    <property type="entry name" value="Zn-dependent exopeptidases"/>
    <property type="match status" value="1"/>
</dbReference>
<dbReference type="InterPro" id="IPR002508">
    <property type="entry name" value="MurNAc-LAA_cat"/>
</dbReference>
<evidence type="ECO:0000313" key="12">
    <source>
        <dbReference type="EMBL" id="ANO51640.1"/>
    </source>
</evidence>
<feature type="chain" id="PRO_5008260186" description="N-acetylmuramoyl-L-alanine amidase AmiC" evidence="10">
    <location>
        <begin position="26"/>
        <end position="444"/>
    </location>
</feature>
<dbReference type="STRING" id="1548547.BA177_10875"/>
<dbReference type="KEGG" id="woc:BA177_10875"/>
<feature type="domain" description="LysM" evidence="11">
    <location>
        <begin position="395"/>
        <end position="438"/>
    </location>
</feature>
<evidence type="ECO:0000256" key="4">
    <source>
        <dbReference type="ARBA" id="ARBA00011901"/>
    </source>
</evidence>
<sequence length="444" mass="47460">MHGVRSIFAAGFAALLLAVAGTAAAATTVEDIRVWTENGRTRVVLDLSGPAQHNIFTLRGPDRLVVDLTNSRLSQKLSGTLPTSGAIRSIRSAVRSNGQLRVVLDLNEAVRSRSFAAGPNGKYGDRLVIDLQGRGPLQAVKQAADRYQSGRDIVIAIDPGHGGHDPGAVGRGKTREKNVVLSVSKLLAERINAQPGMKAILTRSTDVYVEHRERMETARRARADLFISVHADAVDDPRPQGSSVYVLSLKGASDEAAKRLAERENASALVGGVHLSDKDQVLASVLLDLSQNAALSASLDVGDKVIRELANLGPVHRRTVQQAGFLVLKSPDVPSILVEAAFISNPSEEKKLRSETHQRRLADAILAGISNYFHANPPPDTRLAMNLKGTSGGSRQHVIVRGDTLSEIAERYNVSLGTLRSVNNLSSNSLKVGQKLRIPATAGS</sequence>
<evidence type="ECO:0000259" key="11">
    <source>
        <dbReference type="PROSITE" id="PS51782"/>
    </source>
</evidence>
<reference evidence="12 13" key="1">
    <citation type="submission" date="2016-06" db="EMBL/GenBank/DDBJ databases">
        <title>Complete genome sequence of a deep-branching marine Gamma Proteobacterium Woeseia oceani type strain XK5.</title>
        <authorList>
            <person name="Mu D."/>
            <person name="Du Z."/>
        </authorList>
    </citation>
    <scope>NUCLEOTIDE SEQUENCE [LARGE SCALE GENOMIC DNA]</scope>
    <source>
        <strain evidence="12 13">XK5</strain>
    </source>
</reference>
<dbReference type="PROSITE" id="PS51782">
    <property type="entry name" value="LYSM"/>
    <property type="match status" value="1"/>
</dbReference>
<feature type="signal peptide" evidence="10">
    <location>
        <begin position="1"/>
        <end position="25"/>
    </location>
</feature>
<dbReference type="OrthoDB" id="9806267at2"/>
<dbReference type="FunFam" id="3.40.630.40:FF:000001">
    <property type="entry name" value="N-acetylmuramoyl-L-alanine amidase"/>
    <property type="match status" value="1"/>
</dbReference>
<dbReference type="GO" id="GO:0008745">
    <property type="term" value="F:N-acetylmuramoyl-L-alanine amidase activity"/>
    <property type="evidence" value="ECO:0007669"/>
    <property type="project" value="UniProtKB-EC"/>
</dbReference>
<dbReference type="CDD" id="cd00118">
    <property type="entry name" value="LysM"/>
    <property type="match status" value="1"/>
</dbReference>
<gene>
    <name evidence="12" type="ORF">BA177_10875</name>
</gene>
<dbReference type="Pfam" id="PF11741">
    <property type="entry name" value="AMIN"/>
    <property type="match status" value="1"/>
</dbReference>
<dbReference type="InterPro" id="IPR036779">
    <property type="entry name" value="LysM_dom_sf"/>
</dbReference>
<keyword evidence="7" id="KW-0378">Hydrolase</keyword>
<comment type="subcellular location">
    <subcellularLocation>
        <location evidence="2">Periplasm</location>
    </subcellularLocation>
</comment>
<dbReference type="Proteomes" id="UP000092695">
    <property type="component" value="Chromosome"/>
</dbReference>
<dbReference type="SMART" id="SM00646">
    <property type="entry name" value="Ami_3"/>
    <property type="match status" value="1"/>
</dbReference>
<dbReference type="Gene3D" id="2.60.40.3500">
    <property type="match status" value="1"/>
</dbReference>
<dbReference type="PANTHER" id="PTHR30404:SF0">
    <property type="entry name" value="N-ACETYLMURAMOYL-L-ALANINE AMIDASE AMIC"/>
    <property type="match status" value="1"/>
</dbReference>
<evidence type="ECO:0000256" key="5">
    <source>
        <dbReference type="ARBA" id="ARBA00022729"/>
    </source>
</evidence>
<dbReference type="Gene3D" id="3.10.350.10">
    <property type="entry name" value="LysM domain"/>
    <property type="match status" value="1"/>
</dbReference>
<keyword evidence="5 10" id="KW-0732">Signal</keyword>
<comment type="similarity">
    <text evidence="3">Belongs to the N-acetylmuramoyl-L-alanine amidase 3 family.</text>
</comment>
<accession>A0A193LGH0</accession>
<evidence type="ECO:0000256" key="7">
    <source>
        <dbReference type="ARBA" id="ARBA00022801"/>
    </source>
</evidence>